<feature type="region of interest" description="Disordered" evidence="1">
    <location>
        <begin position="57"/>
        <end position="95"/>
    </location>
</feature>
<reference evidence="3 4" key="1">
    <citation type="journal article" date="2011" name="Proc. Natl. Acad. Sci. U.S.A.">
        <title>Genetic diversity and population structure of the endangered marsupial Sarcophilus harrisii (Tasmanian devil).</title>
        <authorList>
            <person name="Miller W."/>
            <person name="Hayes V.M."/>
            <person name="Ratan A."/>
            <person name="Petersen D.C."/>
            <person name="Wittekindt N.E."/>
            <person name="Miller J."/>
            <person name="Walenz B."/>
            <person name="Knight J."/>
            <person name="Qi J."/>
            <person name="Zhao F."/>
            <person name="Wang Q."/>
            <person name="Bedoya-Reina O.C."/>
            <person name="Katiyar N."/>
            <person name="Tomsho L.P."/>
            <person name="Kasson L.M."/>
            <person name="Hardie R.A."/>
            <person name="Woodbridge P."/>
            <person name="Tindall E.A."/>
            <person name="Bertelsen M.F."/>
            <person name="Dixon D."/>
            <person name="Pyecroft S."/>
            <person name="Helgen K.M."/>
            <person name="Lesk A.M."/>
            <person name="Pringle T.H."/>
            <person name="Patterson N."/>
            <person name="Zhang Y."/>
            <person name="Kreiss A."/>
            <person name="Woods G.M."/>
            <person name="Jones M.E."/>
            <person name="Schuster S.C."/>
        </authorList>
    </citation>
    <scope>NUCLEOTIDE SEQUENCE [LARGE SCALE GENOMIC DNA]</scope>
</reference>
<dbReference type="GeneTree" id="ENSGT00390000009794"/>
<organism evidence="3 4">
    <name type="scientific">Sarcophilus harrisii</name>
    <name type="common">Tasmanian devil</name>
    <name type="synonym">Sarcophilus laniarius</name>
    <dbReference type="NCBI Taxonomy" id="9305"/>
    <lineage>
        <taxon>Eukaryota</taxon>
        <taxon>Metazoa</taxon>
        <taxon>Chordata</taxon>
        <taxon>Craniata</taxon>
        <taxon>Vertebrata</taxon>
        <taxon>Euteleostomi</taxon>
        <taxon>Mammalia</taxon>
        <taxon>Metatheria</taxon>
        <taxon>Dasyuromorphia</taxon>
        <taxon>Dasyuridae</taxon>
        <taxon>Sarcophilus</taxon>
    </lineage>
</organism>
<dbReference type="PANTHER" id="PTHR16247">
    <property type="entry name" value="RIKEN CDNA 9430015G10 GENE"/>
    <property type="match status" value="1"/>
</dbReference>
<dbReference type="Proteomes" id="UP000007648">
    <property type="component" value="Unassembled WGS sequence"/>
</dbReference>
<dbReference type="AlphaFoldDB" id="A0A7N4PJY9"/>
<evidence type="ECO:0000313" key="4">
    <source>
        <dbReference type="Proteomes" id="UP000007648"/>
    </source>
</evidence>
<proteinExistence type="predicted"/>
<evidence type="ECO:0000256" key="2">
    <source>
        <dbReference type="SAM" id="Phobius"/>
    </source>
</evidence>
<protein>
    <submittedName>
        <fullName evidence="3">Uncharacterized protein</fullName>
    </submittedName>
</protein>
<dbReference type="Pfam" id="PF14946">
    <property type="entry name" value="DUF4501"/>
    <property type="match status" value="1"/>
</dbReference>
<name>A0A7N4PJY9_SARHA</name>
<accession>A0A7N4PJY9</accession>
<reference evidence="3" key="2">
    <citation type="submission" date="2025-08" db="UniProtKB">
        <authorList>
            <consortium name="Ensembl"/>
        </authorList>
    </citation>
    <scope>IDENTIFICATION</scope>
</reference>
<dbReference type="Ensembl" id="ENSSHAT00000047493.1">
    <property type="protein sequence ID" value="ENSSHAP00000039625.1"/>
    <property type="gene ID" value="ENSSHAG00000026556.1"/>
</dbReference>
<keyword evidence="2" id="KW-0472">Membrane</keyword>
<dbReference type="InParanoid" id="A0A7N4PJY9"/>
<keyword evidence="4" id="KW-1185">Reference proteome</keyword>
<feature type="region of interest" description="Disordered" evidence="1">
    <location>
        <begin position="289"/>
        <end position="323"/>
    </location>
</feature>
<sequence>SCRCWGWPGPGLALREPGTDKVPRCLATTALHCQEASLHSSWARLLNVFNLSPREAARPSSRRLSLPGGPSHTQKGDEASCRGVRPEEQEEARPHRVVEPALKPAAAVGVRAAPAAPSRALPERVLAEAFPGRQRAGGLPPTLGAQPHLEALPDLPWVPPLECCTDVMDVNVSCPGTDQCASGCYRRWNEDGSSSCVRCRNETLAVTGAYVVECRSLGNKEINFTSYRTTVTPLLQNLGGPQVAVSLFLGTFFISSCLILSIALFFYFKRSSKLPHFFYRRNKASVLQPGETVSNTPPQPQNTPQGTPSSFSRVLPGPGLLRG</sequence>
<evidence type="ECO:0000256" key="1">
    <source>
        <dbReference type="SAM" id="MobiDB-lite"/>
    </source>
</evidence>
<keyword evidence="2" id="KW-0812">Transmembrane</keyword>
<feature type="compositionally biased region" description="Basic and acidic residues" evidence="1">
    <location>
        <begin position="74"/>
        <end position="95"/>
    </location>
</feature>
<feature type="compositionally biased region" description="Low complexity" evidence="1">
    <location>
        <begin position="57"/>
        <end position="71"/>
    </location>
</feature>
<reference evidence="3" key="3">
    <citation type="submission" date="2025-09" db="UniProtKB">
        <authorList>
            <consortium name="Ensembl"/>
        </authorList>
    </citation>
    <scope>IDENTIFICATION</scope>
</reference>
<evidence type="ECO:0000313" key="3">
    <source>
        <dbReference type="Ensembl" id="ENSSHAP00000039625.1"/>
    </source>
</evidence>
<keyword evidence="2" id="KW-1133">Transmembrane helix</keyword>
<gene>
    <name evidence="3" type="primary">C3H1orf159</name>
</gene>
<dbReference type="InterPro" id="IPR027888">
    <property type="entry name" value="DUF4501"/>
</dbReference>
<dbReference type="PANTHER" id="PTHR16247:SF0">
    <property type="entry name" value="RIKEN CDNA 9430015G10 GENE"/>
    <property type="match status" value="1"/>
</dbReference>
<feature type="transmembrane region" description="Helical" evidence="2">
    <location>
        <begin position="243"/>
        <end position="268"/>
    </location>
</feature>